<keyword evidence="2" id="KW-0732">Signal</keyword>
<sequence>MQTCKTLEYLFYLGVFLLYFKLAESASIDKTNISMTSTSSPSAKDVLTTTARSMTNTGSVRNVEGGSKLKRTLEECKSSFSWMCLKLEFVRLLERLTEREELRLLNGISVVKDPEAKEIKTSELMAEVARSYPNDPDARLNGYIINKVNNFLQTHYLRFKLIDDHTIEEARSLVETGRKDKFGKKGGMEALIAAGLMMKGTLMAMGMGGIALIAGKALMTALMALTLAAVVGLKSLAGGGGKSHTYEIVTKPIYTSSHSHSVSHEDGGHGGHMGHSGSGYGGYARSLNLGLPKSLRATAKVH</sequence>
<dbReference type="GO" id="GO:0016020">
    <property type="term" value="C:membrane"/>
    <property type="evidence" value="ECO:0007669"/>
    <property type="project" value="TreeGrafter"/>
</dbReference>
<dbReference type="PANTHER" id="PTHR21879">
    <property type="entry name" value="FI03362P-RELATED-RELATED"/>
    <property type="match status" value="1"/>
</dbReference>
<proteinExistence type="predicted"/>
<reference evidence="3 4" key="1">
    <citation type="journal article" date="2015" name="Nat. Commun.">
        <title>Lucilia cuprina genome unlocks parasitic fly biology to underpin future interventions.</title>
        <authorList>
            <person name="Anstead C.A."/>
            <person name="Korhonen P.K."/>
            <person name="Young N.D."/>
            <person name="Hall R.S."/>
            <person name="Jex A.R."/>
            <person name="Murali S.C."/>
            <person name="Hughes D.S."/>
            <person name="Lee S.F."/>
            <person name="Perry T."/>
            <person name="Stroehlein A.J."/>
            <person name="Ansell B.R."/>
            <person name="Breugelmans B."/>
            <person name="Hofmann A."/>
            <person name="Qu J."/>
            <person name="Dugan S."/>
            <person name="Lee S.L."/>
            <person name="Chao H."/>
            <person name="Dinh H."/>
            <person name="Han Y."/>
            <person name="Doddapaneni H.V."/>
            <person name="Worley K.C."/>
            <person name="Muzny D.M."/>
            <person name="Ioannidis P."/>
            <person name="Waterhouse R.M."/>
            <person name="Zdobnov E.M."/>
            <person name="James P.J."/>
            <person name="Bagnall N.H."/>
            <person name="Kotze A.C."/>
            <person name="Gibbs R.A."/>
            <person name="Richards S."/>
            <person name="Batterham P."/>
            <person name="Gasser R.B."/>
        </authorList>
    </citation>
    <scope>NUCLEOTIDE SEQUENCE [LARGE SCALE GENOMIC DNA]</scope>
    <source>
        <strain evidence="3 4">LS</strain>
        <tissue evidence="3">Full body</tissue>
    </source>
</reference>
<gene>
    <name evidence="3" type="ORF">FF38_12539</name>
</gene>
<organism evidence="3 4">
    <name type="scientific">Lucilia cuprina</name>
    <name type="common">Green bottle fly</name>
    <name type="synonym">Australian sheep blowfly</name>
    <dbReference type="NCBI Taxonomy" id="7375"/>
    <lineage>
        <taxon>Eukaryota</taxon>
        <taxon>Metazoa</taxon>
        <taxon>Ecdysozoa</taxon>
        <taxon>Arthropoda</taxon>
        <taxon>Hexapoda</taxon>
        <taxon>Insecta</taxon>
        <taxon>Pterygota</taxon>
        <taxon>Neoptera</taxon>
        <taxon>Endopterygota</taxon>
        <taxon>Diptera</taxon>
        <taxon>Brachycera</taxon>
        <taxon>Muscomorpha</taxon>
        <taxon>Oestroidea</taxon>
        <taxon>Calliphoridae</taxon>
        <taxon>Luciliinae</taxon>
        <taxon>Lucilia</taxon>
    </lineage>
</organism>
<name>A0A0L0BN96_LUCCU</name>
<dbReference type="EMBL" id="JRES01001623">
    <property type="protein sequence ID" value="KNC21383.1"/>
    <property type="molecule type" value="Genomic_DNA"/>
</dbReference>
<keyword evidence="1" id="KW-1133">Transmembrane helix</keyword>
<evidence type="ECO:0008006" key="5">
    <source>
        <dbReference type="Google" id="ProtNLM"/>
    </source>
</evidence>
<dbReference type="InterPro" id="IPR012464">
    <property type="entry name" value="DUF1676"/>
</dbReference>
<keyword evidence="1" id="KW-0472">Membrane</keyword>
<feature type="chain" id="PRO_5005534841" description="Osiris 16" evidence="2">
    <location>
        <begin position="26"/>
        <end position="302"/>
    </location>
</feature>
<protein>
    <recommendedName>
        <fullName evidence="5">Osiris 16</fullName>
    </recommendedName>
</protein>
<dbReference type="OrthoDB" id="6627399at2759"/>
<dbReference type="Pfam" id="PF07898">
    <property type="entry name" value="DUF1676"/>
    <property type="match status" value="1"/>
</dbReference>
<keyword evidence="1" id="KW-0812">Transmembrane</keyword>
<feature type="signal peptide" evidence="2">
    <location>
        <begin position="1"/>
        <end position="25"/>
    </location>
</feature>
<evidence type="ECO:0000256" key="2">
    <source>
        <dbReference type="SAM" id="SignalP"/>
    </source>
</evidence>
<dbReference type="PANTHER" id="PTHR21879:SF9">
    <property type="entry name" value="OSIRIS 16"/>
    <property type="match status" value="1"/>
</dbReference>
<keyword evidence="4" id="KW-1185">Reference proteome</keyword>
<accession>A0A0L0BN96</accession>
<evidence type="ECO:0000313" key="4">
    <source>
        <dbReference type="Proteomes" id="UP000037069"/>
    </source>
</evidence>
<feature type="transmembrane region" description="Helical" evidence="1">
    <location>
        <begin position="190"/>
        <end position="212"/>
    </location>
</feature>
<feature type="transmembrane region" description="Helical" evidence="1">
    <location>
        <begin position="218"/>
        <end position="237"/>
    </location>
</feature>
<dbReference type="Proteomes" id="UP000037069">
    <property type="component" value="Unassembled WGS sequence"/>
</dbReference>
<evidence type="ECO:0000313" key="3">
    <source>
        <dbReference type="EMBL" id="KNC21383.1"/>
    </source>
</evidence>
<dbReference type="AlphaFoldDB" id="A0A0L0BN96"/>
<evidence type="ECO:0000256" key="1">
    <source>
        <dbReference type="SAM" id="Phobius"/>
    </source>
</evidence>
<comment type="caution">
    <text evidence="3">The sequence shown here is derived from an EMBL/GenBank/DDBJ whole genome shotgun (WGS) entry which is preliminary data.</text>
</comment>
<dbReference type="OMA" id="GRKHKFG"/>